<dbReference type="GO" id="GO:0022857">
    <property type="term" value="F:transmembrane transporter activity"/>
    <property type="evidence" value="ECO:0007669"/>
    <property type="project" value="InterPro"/>
</dbReference>
<dbReference type="SUPFAM" id="SSF103473">
    <property type="entry name" value="MFS general substrate transporter"/>
    <property type="match status" value="1"/>
</dbReference>
<reference evidence="8 9" key="1">
    <citation type="journal article" date="2017" name="Curr. Biol.">
        <title>Genome architecture and evolution of a unichromosomal asexual nematode.</title>
        <authorList>
            <person name="Fradin H."/>
            <person name="Zegar C."/>
            <person name="Gutwein M."/>
            <person name="Lucas J."/>
            <person name="Kovtun M."/>
            <person name="Corcoran D."/>
            <person name="Baugh L.R."/>
            <person name="Kiontke K."/>
            <person name="Gunsalus K."/>
            <person name="Fitch D.H."/>
            <person name="Piano F."/>
        </authorList>
    </citation>
    <scope>NUCLEOTIDE SEQUENCE [LARGE SCALE GENOMIC DNA]</scope>
    <source>
        <strain evidence="8">PF1309</strain>
    </source>
</reference>
<keyword evidence="3 6" id="KW-0812">Transmembrane</keyword>
<feature type="transmembrane region" description="Helical" evidence="6">
    <location>
        <begin position="270"/>
        <end position="290"/>
    </location>
</feature>
<dbReference type="InterPro" id="IPR052775">
    <property type="entry name" value="IUN_hydrolase"/>
</dbReference>
<dbReference type="OrthoDB" id="3936150at2759"/>
<dbReference type="Pfam" id="PF01156">
    <property type="entry name" value="IU_nuc_hydro"/>
    <property type="match status" value="1"/>
</dbReference>
<keyword evidence="5 6" id="KW-0472">Membrane</keyword>
<feature type="transmembrane region" description="Helical" evidence="6">
    <location>
        <begin position="182"/>
        <end position="204"/>
    </location>
</feature>
<proteinExistence type="inferred from homology"/>
<feature type="transmembrane region" description="Helical" evidence="6">
    <location>
        <begin position="297"/>
        <end position="316"/>
    </location>
</feature>
<dbReference type="GO" id="GO:0016799">
    <property type="term" value="F:hydrolase activity, hydrolyzing N-glycosyl compounds"/>
    <property type="evidence" value="ECO:0007669"/>
    <property type="project" value="InterPro"/>
</dbReference>
<feature type="domain" description="Inosine/uridine-preferring nucleoside hydrolase" evidence="7">
    <location>
        <begin position="447"/>
        <end position="725"/>
    </location>
</feature>
<dbReference type="Pfam" id="PF00083">
    <property type="entry name" value="Sugar_tr"/>
    <property type="match status" value="1"/>
</dbReference>
<dbReference type="PANTHER" id="PTHR46190:SF1">
    <property type="entry name" value="SI:CH211-201H21.5"/>
    <property type="match status" value="1"/>
</dbReference>
<evidence type="ECO:0000256" key="6">
    <source>
        <dbReference type="SAM" id="Phobius"/>
    </source>
</evidence>
<feature type="transmembrane region" description="Helical" evidence="6">
    <location>
        <begin position="6"/>
        <end position="25"/>
    </location>
</feature>
<dbReference type="GO" id="GO:0016020">
    <property type="term" value="C:membrane"/>
    <property type="evidence" value="ECO:0007669"/>
    <property type="project" value="UniProtKB-SubCell"/>
</dbReference>
<dbReference type="Gene3D" id="3.90.245.10">
    <property type="entry name" value="Ribonucleoside hydrolase-like"/>
    <property type="match status" value="1"/>
</dbReference>
<evidence type="ECO:0000256" key="2">
    <source>
        <dbReference type="ARBA" id="ARBA00009176"/>
    </source>
</evidence>
<evidence type="ECO:0000313" key="8">
    <source>
        <dbReference type="EMBL" id="PAV75380.1"/>
    </source>
</evidence>
<evidence type="ECO:0000256" key="3">
    <source>
        <dbReference type="ARBA" id="ARBA00022692"/>
    </source>
</evidence>
<comment type="similarity">
    <text evidence="2">Belongs to the IUNH family.</text>
</comment>
<evidence type="ECO:0000256" key="4">
    <source>
        <dbReference type="ARBA" id="ARBA00022989"/>
    </source>
</evidence>
<accession>A0A2A2KNA9</accession>
<comment type="caution">
    <text evidence="8">The sequence shown here is derived from an EMBL/GenBank/DDBJ whole genome shotgun (WGS) entry which is preliminary data.</text>
</comment>
<dbReference type="AlphaFoldDB" id="A0A2A2KNA9"/>
<evidence type="ECO:0000313" key="9">
    <source>
        <dbReference type="Proteomes" id="UP000218231"/>
    </source>
</evidence>
<protein>
    <recommendedName>
        <fullName evidence="7">Inosine/uridine-preferring nucleoside hydrolase domain-containing protein</fullName>
    </recommendedName>
</protein>
<organism evidence="8 9">
    <name type="scientific">Diploscapter pachys</name>
    <dbReference type="NCBI Taxonomy" id="2018661"/>
    <lineage>
        <taxon>Eukaryota</taxon>
        <taxon>Metazoa</taxon>
        <taxon>Ecdysozoa</taxon>
        <taxon>Nematoda</taxon>
        <taxon>Chromadorea</taxon>
        <taxon>Rhabditida</taxon>
        <taxon>Rhabditina</taxon>
        <taxon>Rhabditomorpha</taxon>
        <taxon>Rhabditoidea</taxon>
        <taxon>Rhabditidae</taxon>
        <taxon>Diploscapter</taxon>
    </lineage>
</organism>
<dbReference type="CDD" id="cd17317">
    <property type="entry name" value="MFS_SLC22"/>
    <property type="match status" value="1"/>
</dbReference>
<dbReference type="InterPro" id="IPR005828">
    <property type="entry name" value="MFS_sugar_transport-like"/>
</dbReference>
<gene>
    <name evidence="8" type="ORF">WR25_14860</name>
</gene>
<dbReference type="InterPro" id="IPR001910">
    <property type="entry name" value="Inosine/uridine_hydrolase_dom"/>
</dbReference>
<dbReference type="Proteomes" id="UP000218231">
    <property type="component" value="Unassembled WGS sequence"/>
</dbReference>
<feature type="transmembrane region" description="Helical" evidence="6">
    <location>
        <begin position="150"/>
        <end position="170"/>
    </location>
</feature>
<feature type="transmembrane region" description="Helical" evidence="6">
    <location>
        <begin position="210"/>
        <end position="228"/>
    </location>
</feature>
<dbReference type="EMBL" id="LIAE01008125">
    <property type="protein sequence ID" value="PAV75380.1"/>
    <property type="molecule type" value="Genomic_DNA"/>
</dbReference>
<evidence type="ECO:0000259" key="7">
    <source>
        <dbReference type="Pfam" id="PF01156"/>
    </source>
</evidence>
<keyword evidence="4 6" id="KW-1133">Transmembrane helix</keyword>
<comment type="subcellular location">
    <subcellularLocation>
        <location evidence="1">Membrane</location>
    </subcellularLocation>
</comment>
<feature type="transmembrane region" description="Helical" evidence="6">
    <location>
        <begin position="387"/>
        <end position="404"/>
    </location>
</feature>
<feature type="transmembrane region" description="Helical" evidence="6">
    <location>
        <begin position="124"/>
        <end position="144"/>
    </location>
</feature>
<keyword evidence="9" id="KW-1185">Reference proteome</keyword>
<name>A0A2A2KNA9_9BILA</name>
<feature type="transmembrane region" description="Helical" evidence="6">
    <location>
        <begin position="356"/>
        <end position="375"/>
    </location>
</feature>
<sequence length="766" mass="85878">MLTYFITNFVHVIFASNMMIMPFILETPNFDCAITEPEGVNWEYTKVDNCSVMDGNNWTVQCNNIPNAKFVFDLKSNGKTLISEFELVCEKSITSELGSSIFMLGSMLGAPFITQLSDIFGRRWTFLGSLYLSICANLICAISPTYYVFLAFRLLAGVAATGFSSIGFILCMESVSTEFRDFIPLMSNFFWLVGYILAGVFSMFIHNWRWLYFAITVPSMLTIPFYWCVPESLHWLITKKNARAVRKITMNATYWALSLFSTDLSENKMLGFFLSGIVEFPAAIIALFAMKYFQRRWVAFFSLFFQSVAMLCAVYIPLPQNILMIFPLIAKSCNIIIWSVQPLLSTESVPTTVRNVFSGVVIFIGEFGSVIAPYFPLLEAINKNAPSLLIAVMSISSAIFVLSMPETKDQSLPEDLDDFKSGPFWNRIFSKSESQKTPSNGEEAMKNKNEVLAITTVHGCVNVDQAVANVNRTIRANNKTDILVFKGAADCLIGGLQDDPAEDFFFGKDGLGDKPKDFPEVLESDFKPTSNEHASSALIRLTKEHPDATLVCIGPLTNVAIALRLDPNFCKQPARMVIMGGNYFGIGNVDPTSSCEYNFHGDPEAAHVVLKEMQCPLTVVPWEAFFLEGPEHEKLVNFHAHLNYETPLASYFRTATSIGREKLAASGRQYAYCDEIAIATAISEAEVVKKSKYFRVMVELHGKHTRGQVVVNWMEQLWETEDNTILGTDGKKSDIKSGRSIKFVQSYDVKKVDEWIHSVASGNWKH</sequence>
<evidence type="ECO:0000256" key="1">
    <source>
        <dbReference type="ARBA" id="ARBA00004370"/>
    </source>
</evidence>
<dbReference type="PANTHER" id="PTHR46190">
    <property type="entry name" value="SI:CH211-201H21.5-RELATED"/>
    <property type="match status" value="1"/>
</dbReference>
<dbReference type="InterPro" id="IPR036259">
    <property type="entry name" value="MFS_trans_sf"/>
</dbReference>
<dbReference type="SUPFAM" id="SSF53590">
    <property type="entry name" value="Nucleoside hydrolase"/>
    <property type="match status" value="1"/>
</dbReference>
<dbReference type="STRING" id="2018661.A0A2A2KNA9"/>
<dbReference type="InterPro" id="IPR036452">
    <property type="entry name" value="Ribo_hydro-like"/>
</dbReference>
<dbReference type="Gene3D" id="1.20.1250.20">
    <property type="entry name" value="MFS general substrate transporter like domains"/>
    <property type="match status" value="2"/>
</dbReference>
<evidence type="ECO:0000256" key="5">
    <source>
        <dbReference type="ARBA" id="ARBA00023136"/>
    </source>
</evidence>